<evidence type="ECO:0000313" key="2">
    <source>
        <dbReference type="Proteomes" id="UP001432062"/>
    </source>
</evidence>
<sequence length="74" mass="8270">MRRNVQPEILGEQDAHADEFGRARKPIGAPFDLLDDVPGQIHMLLVIGIPSVEDSIPALPFGFEMVQENFLAYH</sequence>
<dbReference type="Proteomes" id="UP001432062">
    <property type="component" value="Chromosome"/>
</dbReference>
<keyword evidence="2" id="KW-1185">Reference proteome</keyword>
<protein>
    <submittedName>
        <fullName evidence="1">Uncharacterized protein</fullName>
    </submittedName>
</protein>
<name>A0ABZ1YLW6_9NOCA</name>
<gene>
    <name evidence="1" type="ORF">OG563_33505</name>
</gene>
<reference evidence="1" key="1">
    <citation type="submission" date="2022-10" db="EMBL/GenBank/DDBJ databases">
        <title>The complete genomes of actinobacterial strains from the NBC collection.</title>
        <authorList>
            <person name="Joergensen T.S."/>
            <person name="Alvarez Arevalo M."/>
            <person name="Sterndorff E.B."/>
            <person name="Faurdal D."/>
            <person name="Vuksanovic O."/>
            <person name="Mourched A.-S."/>
            <person name="Charusanti P."/>
            <person name="Shaw S."/>
            <person name="Blin K."/>
            <person name="Weber T."/>
        </authorList>
    </citation>
    <scope>NUCLEOTIDE SEQUENCE</scope>
    <source>
        <strain evidence="1">NBC_01482</strain>
    </source>
</reference>
<evidence type="ECO:0000313" key="1">
    <source>
        <dbReference type="EMBL" id="WUV44068.1"/>
    </source>
</evidence>
<organism evidence="1 2">
    <name type="scientific">Nocardia vinacea</name>
    <dbReference type="NCBI Taxonomy" id="96468"/>
    <lineage>
        <taxon>Bacteria</taxon>
        <taxon>Bacillati</taxon>
        <taxon>Actinomycetota</taxon>
        <taxon>Actinomycetes</taxon>
        <taxon>Mycobacteriales</taxon>
        <taxon>Nocardiaceae</taxon>
        <taxon>Nocardia</taxon>
    </lineage>
</organism>
<proteinExistence type="predicted"/>
<dbReference type="EMBL" id="CP109441">
    <property type="protein sequence ID" value="WUV44068.1"/>
    <property type="molecule type" value="Genomic_DNA"/>
</dbReference>
<dbReference type="RefSeq" id="WP_329406816.1">
    <property type="nucleotide sequence ID" value="NZ_CP109441.1"/>
</dbReference>
<accession>A0ABZ1YLW6</accession>